<dbReference type="PANTHER" id="PTHR43798:SF33">
    <property type="entry name" value="HYDROLASE, PUTATIVE (AFU_ORTHOLOGUE AFUA_2G14860)-RELATED"/>
    <property type="match status" value="1"/>
</dbReference>
<dbReference type="Pfam" id="PF12697">
    <property type="entry name" value="Abhydrolase_6"/>
    <property type="match status" value="1"/>
</dbReference>
<gene>
    <name evidence="2" type="ORF">GCM10009827_091720</name>
</gene>
<feature type="domain" description="AB hydrolase-1" evidence="1">
    <location>
        <begin position="18"/>
        <end position="228"/>
    </location>
</feature>
<dbReference type="SUPFAM" id="SSF53474">
    <property type="entry name" value="alpha/beta-Hydrolases"/>
    <property type="match status" value="1"/>
</dbReference>
<dbReference type="InterPro" id="IPR050266">
    <property type="entry name" value="AB_hydrolase_sf"/>
</dbReference>
<dbReference type="Proteomes" id="UP001501470">
    <property type="component" value="Unassembled WGS sequence"/>
</dbReference>
<evidence type="ECO:0000313" key="2">
    <source>
        <dbReference type="EMBL" id="GAA1556464.1"/>
    </source>
</evidence>
<dbReference type="InterPro" id="IPR029058">
    <property type="entry name" value="AB_hydrolase_fold"/>
</dbReference>
<accession>A0ABN2CEI1</accession>
<sequence>MSAVLAYDRYPREGPLAVLLHGWACAGEDLRPLALELAGRHDVVVPGLPGHPRTGAALGPAYGIEAMARCVLDLVRALDRGPALLVGHSLGGAVALAAARLEPALVTRVVTVETSWAWVEASIGPIDLADAERRSESVNMKREQLGLSAVTGQLDPSAMAEALSSVLEWSREPSRDSSLHTLGIFGDPGWAAVNSSGVPGAREGGVRRAHLAGCGHWPHVERPAAVARLIAATGGDEKH</sequence>
<proteinExistence type="predicted"/>
<protein>
    <recommendedName>
        <fullName evidence="1">AB hydrolase-1 domain-containing protein</fullName>
    </recommendedName>
</protein>
<evidence type="ECO:0000259" key="1">
    <source>
        <dbReference type="Pfam" id="PF12697"/>
    </source>
</evidence>
<dbReference type="RefSeq" id="WP_344510729.1">
    <property type="nucleotide sequence ID" value="NZ_BAAAQD010000025.1"/>
</dbReference>
<dbReference type="PANTHER" id="PTHR43798">
    <property type="entry name" value="MONOACYLGLYCEROL LIPASE"/>
    <property type="match status" value="1"/>
</dbReference>
<organism evidence="2 3">
    <name type="scientific">Dactylosporangium maewongense</name>
    <dbReference type="NCBI Taxonomy" id="634393"/>
    <lineage>
        <taxon>Bacteria</taxon>
        <taxon>Bacillati</taxon>
        <taxon>Actinomycetota</taxon>
        <taxon>Actinomycetes</taxon>
        <taxon>Micromonosporales</taxon>
        <taxon>Micromonosporaceae</taxon>
        <taxon>Dactylosporangium</taxon>
    </lineage>
</organism>
<dbReference type="InterPro" id="IPR000073">
    <property type="entry name" value="AB_hydrolase_1"/>
</dbReference>
<dbReference type="Gene3D" id="3.40.50.1820">
    <property type="entry name" value="alpha/beta hydrolase"/>
    <property type="match status" value="1"/>
</dbReference>
<evidence type="ECO:0000313" key="3">
    <source>
        <dbReference type="Proteomes" id="UP001501470"/>
    </source>
</evidence>
<dbReference type="EMBL" id="BAAAQD010000025">
    <property type="protein sequence ID" value="GAA1556464.1"/>
    <property type="molecule type" value="Genomic_DNA"/>
</dbReference>
<name>A0ABN2CEI1_9ACTN</name>
<keyword evidence="3" id="KW-1185">Reference proteome</keyword>
<comment type="caution">
    <text evidence="2">The sequence shown here is derived from an EMBL/GenBank/DDBJ whole genome shotgun (WGS) entry which is preliminary data.</text>
</comment>
<reference evidence="2 3" key="1">
    <citation type="journal article" date="2019" name="Int. J. Syst. Evol. Microbiol.">
        <title>The Global Catalogue of Microorganisms (GCM) 10K type strain sequencing project: providing services to taxonomists for standard genome sequencing and annotation.</title>
        <authorList>
            <consortium name="The Broad Institute Genomics Platform"/>
            <consortium name="The Broad Institute Genome Sequencing Center for Infectious Disease"/>
            <person name="Wu L."/>
            <person name="Ma J."/>
        </authorList>
    </citation>
    <scope>NUCLEOTIDE SEQUENCE [LARGE SCALE GENOMIC DNA]</scope>
    <source>
        <strain evidence="2 3">JCM 15933</strain>
    </source>
</reference>